<dbReference type="EMBL" id="JBFOLK010000006">
    <property type="protein sequence ID" value="KAL2505412.1"/>
    <property type="molecule type" value="Genomic_DNA"/>
</dbReference>
<evidence type="ECO:0000313" key="2">
    <source>
        <dbReference type="Proteomes" id="UP001604336"/>
    </source>
</evidence>
<organism evidence="1 2">
    <name type="scientific">Abeliophyllum distichum</name>
    <dbReference type="NCBI Taxonomy" id="126358"/>
    <lineage>
        <taxon>Eukaryota</taxon>
        <taxon>Viridiplantae</taxon>
        <taxon>Streptophyta</taxon>
        <taxon>Embryophyta</taxon>
        <taxon>Tracheophyta</taxon>
        <taxon>Spermatophyta</taxon>
        <taxon>Magnoliopsida</taxon>
        <taxon>eudicotyledons</taxon>
        <taxon>Gunneridae</taxon>
        <taxon>Pentapetalae</taxon>
        <taxon>asterids</taxon>
        <taxon>lamiids</taxon>
        <taxon>Lamiales</taxon>
        <taxon>Oleaceae</taxon>
        <taxon>Forsythieae</taxon>
        <taxon>Abeliophyllum</taxon>
    </lineage>
</organism>
<comment type="caution">
    <text evidence="1">The sequence shown here is derived from an EMBL/GenBank/DDBJ whole genome shotgun (WGS) entry which is preliminary data.</text>
</comment>
<dbReference type="Proteomes" id="UP001604336">
    <property type="component" value="Unassembled WGS sequence"/>
</dbReference>
<keyword evidence="2" id="KW-1185">Reference proteome</keyword>
<evidence type="ECO:0000313" key="1">
    <source>
        <dbReference type="EMBL" id="KAL2505412.1"/>
    </source>
</evidence>
<name>A0ABD1SY84_9LAMI</name>
<proteinExistence type="predicted"/>
<dbReference type="AlphaFoldDB" id="A0ABD1SY84"/>
<sequence length="146" mass="16723">MAFESRLEYLSQVRNSFGSISLIQGNLKNASSYNRRSNRGGRSSKFRDRTRGRVRYGRSNKVRHPYQICGLSNHTAAWCCNRFDEKCMGKKPSDQNRNLNPSGYTTSPSLVEDQDLYADSGASHHVTINKDNVDEAKEIEVSKKWW</sequence>
<gene>
    <name evidence="1" type="ORF">Adt_21033</name>
</gene>
<protein>
    <submittedName>
        <fullName evidence="1">Retrovirus-related Pol polyprotein from transposon TNT 1-94</fullName>
    </submittedName>
</protein>
<reference evidence="2" key="1">
    <citation type="submission" date="2024-07" db="EMBL/GenBank/DDBJ databases">
        <title>Two chromosome-level genome assemblies of Korean endemic species Abeliophyllum distichum and Forsythia ovata (Oleaceae).</title>
        <authorList>
            <person name="Jang H."/>
        </authorList>
    </citation>
    <scope>NUCLEOTIDE SEQUENCE [LARGE SCALE GENOMIC DNA]</scope>
</reference>
<accession>A0ABD1SY84</accession>